<gene>
    <name evidence="2" type="ORF">DCAF_LOCUS13919</name>
</gene>
<comment type="caution">
    <text evidence="2">The sequence shown here is derived from an EMBL/GenBank/DDBJ whole genome shotgun (WGS) entry which is preliminary data.</text>
</comment>
<dbReference type="AlphaFoldDB" id="A0AAV1RT02"/>
<organism evidence="2 3">
    <name type="scientific">Dovyalis caffra</name>
    <dbReference type="NCBI Taxonomy" id="77055"/>
    <lineage>
        <taxon>Eukaryota</taxon>
        <taxon>Viridiplantae</taxon>
        <taxon>Streptophyta</taxon>
        <taxon>Embryophyta</taxon>
        <taxon>Tracheophyta</taxon>
        <taxon>Spermatophyta</taxon>
        <taxon>Magnoliopsida</taxon>
        <taxon>eudicotyledons</taxon>
        <taxon>Gunneridae</taxon>
        <taxon>Pentapetalae</taxon>
        <taxon>rosids</taxon>
        <taxon>fabids</taxon>
        <taxon>Malpighiales</taxon>
        <taxon>Salicaceae</taxon>
        <taxon>Flacourtieae</taxon>
        <taxon>Dovyalis</taxon>
    </lineage>
</organism>
<feature type="compositionally biased region" description="Basic and acidic residues" evidence="1">
    <location>
        <begin position="1"/>
        <end position="28"/>
    </location>
</feature>
<evidence type="ECO:0000313" key="2">
    <source>
        <dbReference type="EMBL" id="CAK7338871.1"/>
    </source>
</evidence>
<evidence type="ECO:0000256" key="1">
    <source>
        <dbReference type="SAM" id="MobiDB-lite"/>
    </source>
</evidence>
<dbReference type="EMBL" id="CAWUPB010001156">
    <property type="protein sequence ID" value="CAK7338871.1"/>
    <property type="molecule type" value="Genomic_DNA"/>
</dbReference>
<protein>
    <submittedName>
        <fullName evidence="2">Uncharacterized protein</fullName>
    </submittedName>
</protein>
<sequence>MEGVAKTRKEIRDNESCREKKDPAKPGRESVVFDPSPKSKSVSTENLNIPLRSTSSSLHGFDRVNKVEDSSVFALMMKRRSLRDRWGFTGFRNYSLDAAV</sequence>
<keyword evidence="3" id="KW-1185">Reference proteome</keyword>
<accession>A0AAV1RT02</accession>
<proteinExistence type="predicted"/>
<feature type="region of interest" description="Disordered" evidence="1">
    <location>
        <begin position="1"/>
        <end position="48"/>
    </location>
</feature>
<feature type="compositionally biased region" description="Polar residues" evidence="1">
    <location>
        <begin position="38"/>
        <end position="48"/>
    </location>
</feature>
<dbReference type="Proteomes" id="UP001314170">
    <property type="component" value="Unassembled WGS sequence"/>
</dbReference>
<evidence type="ECO:0000313" key="3">
    <source>
        <dbReference type="Proteomes" id="UP001314170"/>
    </source>
</evidence>
<reference evidence="2 3" key="1">
    <citation type="submission" date="2024-01" db="EMBL/GenBank/DDBJ databases">
        <authorList>
            <person name="Waweru B."/>
        </authorList>
    </citation>
    <scope>NUCLEOTIDE SEQUENCE [LARGE SCALE GENOMIC DNA]</scope>
</reference>
<name>A0AAV1RT02_9ROSI</name>